<gene>
    <name evidence="1" type="ORF">N8T08_008559</name>
</gene>
<sequence length="745" mass="82042">MGRGRRDTFCTAELPRSVNSFDSYFRILRVSHFPGEMAHLRRACSPDSLVMTPLPQPLPPQYDGTAGRRKAKKNKKSNKKKNSKKTVGTASSQQTGGVDDEKVDGLQVESLSSNNAVDKGDVLEENDVVEAPFIVHGETPTDRVVIDLSHGLGSGSQLGYGSESLGDVEKEIGASSESTTIREMSVRRDEDRVKDGPSSVANKGSDPFVCHTHRRVAYASNNSKEETLEKPDSGFEELSQVTEGDTEKVSSDDNQRPKKGSKCEKVSDEMSEKIIDDENMNDLNVEEKPEDKAKDMPEIKVVDAIKHEPSHESEGKTEDKLEVKTVEIVEHKNRGKIGEKYGDEEVEKRDKSDDREAPPAEKPMPLASRPARPTDLMGPLASHLFAKLLRNEYCDSIIVLRSVTDNFLPMEFAVHKVVATQSPLAAACFHSSNRIFAVVRENFAMIKAFELALWNLYGHPLVTRHQLRASTLSAYGYTQDARGQLNFHVNGAMADFAICYATSGVFFQLHNVAEAGFTMIAELVDWDTVELILCIGLEILKFAVNLETGAGPGHEQVHNQNIARELQEMWAPMVINAVLEFVCKYVKETEDFSLVAGAQSTGMPDRIPESLRTFPSAVTARPKLSDVKFGSFSTVHEQKPTKEAVISSAILINLPYEQLSLTFTIMTARNVLSVELAQAVISAREARRQQALLLLSQQSGPGRSAGNEELGYREYLTGTAPGPQTSTTEAELCREWVGLGAVSEP</sequence>
<organism evidence="1 2">
    <name type="scientific">Aspergillus melleus</name>
    <dbReference type="NCBI Taxonomy" id="138277"/>
    <lineage>
        <taxon>Eukaryota</taxon>
        <taxon>Fungi</taxon>
        <taxon>Dikarya</taxon>
        <taxon>Ascomycota</taxon>
        <taxon>Pezizomycotina</taxon>
        <taxon>Eurotiomycetes</taxon>
        <taxon>Eurotiomycetidae</taxon>
        <taxon>Eurotiales</taxon>
        <taxon>Aspergillaceae</taxon>
        <taxon>Aspergillus</taxon>
        <taxon>Aspergillus subgen. Circumdati</taxon>
    </lineage>
</organism>
<evidence type="ECO:0000313" key="1">
    <source>
        <dbReference type="EMBL" id="KAK1148674.1"/>
    </source>
</evidence>
<proteinExistence type="predicted"/>
<evidence type="ECO:0000313" key="2">
    <source>
        <dbReference type="Proteomes" id="UP001177260"/>
    </source>
</evidence>
<comment type="caution">
    <text evidence="1">The sequence shown here is derived from an EMBL/GenBank/DDBJ whole genome shotgun (WGS) entry which is preliminary data.</text>
</comment>
<name>A0ACC3BDE5_9EURO</name>
<dbReference type="Proteomes" id="UP001177260">
    <property type="component" value="Unassembled WGS sequence"/>
</dbReference>
<reference evidence="1 2" key="1">
    <citation type="journal article" date="2023" name="ACS Omega">
        <title>Identification of the Neoaspergillic Acid Biosynthesis Gene Cluster by Establishing an In Vitro CRISPR-Ribonucleoprotein Genetic System in Aspergillus melleus.</title>
        <authorList>
            <person name="Yuan B."/>
            <person name="Grau M.F."/>
            <person name="Murata R.M."/>
            <person name="Torok T."/>
            <person name="Venkateswaran K."/>
            <person name="Stajich J.E."/>
            <person name="Wang C.C.C."/>
        </authorList>
    </citation>
    <scope>NUCLEOTIDE SEQUENCE [LARGE SCALE GENOMIC DNA]</scope>
    <source>
        <strain evidence="1 2">IMV 1140</strain>
    </source>
</reference>
<accession>A0ACC3BDE5</accession>
<dbReference type="EMBL" id="JAOPJF010000006">
    <property type="protein sequence ID" value="KAK1148674.1"/>
    <property type="molecule type" value="Genomic_DNA"/>
</dbReference>
<protein>
    <submittedName>
        <fullName evidence="1">Uncharacterized protein</fullName>
    </submittedName>
</protein>
<keyword evidence="2" id="KW-1185">Reference proteome</keyword>